<evidence type="ECO:0000256" key="5">
    <source>
        <dbReference type="ARBA" id="ARBA00022692"/>
    </source>
</evidence>
<dbReference type="PANTHER" id="PTHR30047">
    <property type="entry name" value="HIGH-AFFINITY CHOLINE TRANSPORT PROTEIN-RELATED"/>
    <property type="match status" value="1"/>
</dbReference>
<keyword evidence="5 9" id="KW-0812">Transmembrane</keyword>
<keyword evidence="7 9" id="KW-0472">Membrane</keyword>
<evidence type="ECO:0000256" key="8">
    <source>
        <dbReference type="SAM" id="MobiDB-lite"/>
    </source>
</evidence>
<dbReference type="OrthoDB" id="9775735at2"/>
<feature type="transmembrane region" description="Helical" evidence="9">
    <location>
        <begin position="41"/>
        <end position="60"/>
    </location>
</feature>
<sequence>MVRQEPHPSGEPAHTSPSDARDLLWEPPPVPAADLTPRTDWVVFAVAAVLTLAFVLWGAFAGGSLGAISDTLLGGLLHYGGWGFVLSASTFVVIALWLAFSKYGRITLGRDDEEPEYNTVSWISMLFATGMGIGMMFYGVAEPLTHYVSPPPGTGGGSGEQQAMTAMATTLFHWSLHPWAIYAVVGLAIAYGTYRRGRRQLISAAFIPLIGEKAADGPVGKLIDVLAIFATLFGSACSLGLGALQIAGGFQILGWVELATTGLLVGIIAALMACFLLSALSGVSKGIQWLSNINMVMAALLMVFILAVGPTVYILDLIPGTVGSYFQDFFSMAGRTDAAGGERTATWLATWTVFYWAWWISWTPFVGLFIGKISRGRTIRQFVAGVILVPSVVSLVWFTVLGGTAIDLQASGVDLASQGGIEEQLYGLLANFPWATAVSVLAALLVAIFFVTGADSASIVMGTLSQRGANDPRRPMTAFWGVLIAAVAAIMLVVGQGEGNALEGLQRITILVAAPWTIVMLLLCLSLLRDLRNDPLIMRSHKAREVVAAAVVTGAQVYDGEFRIDVSAADEKGSRRVGVEPVRGSRRAPNSEGDEGSGDGRTSRP</sequence>
<evidence type="ECO:0000256" key="9">
    <source>
        <dbReference type="SAM" id="Phobius"/>
    </source>
</evidence>
<feature type="transmembrane region" description="Helical" evidence="9">
    <location>
        <begin position="508"/>
        <end position="528"/>
    </location>
</feature>
<feature type="transmembrane region" description="Helical" evidence="9">
    <location>
        <begin position="120"/>
        <end position="141"/>
    </location>
</feature>
<feature type="transmembrane region" description="Helical" evidence="9">
    <location>
        <begin position="475"/>
        <end position="496"/>
    </location>
</feature>
<proteinExistence type="inferred from homology"/>
<feature type="region of interest" description="Disordered" evidence="8">
    <location>
        <begin position="1"/>
        <end position="21"/>
    </location>
</feature>
<feature type="transmembrane region" description="Helical" evidence="9">
    <location>
        <begin position="222"/>
        <end position="246"/>
    </location>
</feature>
<reference evidence="10 11" key="1">
    <citation type="submission" date="2019-03" db="EMBL/GenBank/DDBJ databases">
        <title>Genomic Encyclopedia of Type Strains, Phase IV (KMG-IV): sequencing the most valuable type-strain genomes for metagenomic binning, comparative biology and taxonomic classification.</title>
        <authorList>
            <person name="Goeker M."/>
        </authorList>
    </citation>
    <scope>NUCLEOTIDE SEQUENCE [LARGE SCALE GENOMIC DNA]</scope>
    <source>
        <strain evidence="10 11">DSM 46770</strain>
    </source>
</reference>
<protein>
    <submittedName>
        <fullName evidence="10">Choline/carnitine/betaine transport</fullName>
    </submittedName>
</protein>
<evidence type="ECO:0000256" key="6">
    <source>
        <dbReference type="ARBA" id="ARBA00022989"/>
    </source>
</evidence>
<feature type="region of interest" description="Disordered" evidence="8">
    <location>
        <begin position="571"/>
        <end position="605"/>
    </location>
</feature>
<evidence type="ECO:0000256" key="1">
    <source>
        <dbReference type="ARBA" id="ARBA00004651"/>
    </source>
</evidence>
<comment type="caution">
    <text evidence="10">The sequence shown here is derived from an EMBL/GenBank/DDBJ whole genome shotgun (WGS) entry which is preliminary data.</text>
</comment>
<evidence type="ECO:0000256" key="7">
    <source>
        <dbReference type="ARBA" id="ARBA00023136"/>
    </source>
</evidence>
<feature type="transmembrane region" description="Helical" evidence="9">
    <location>
        <begin position="80"/>
        <end position="100"/>
    </location>
</feature>
<dbReference type="AlphaFoldDB" id="A0A4R6V4A7"/>
<evidence type="ECO:0000256" key="2">
    <source>
        <dbReference type="ARBA" id="ARBA00005658"/>
    </source>
</evidence>
<evidence type="ECO:0000256" key="3">
    <source>
        <dbReference type="ARBA" id="ARBA00022448"/>
    </source>
</evidence>
<comment type="similarity">
    <text evidence="2">Belongs to the BCCT transporter (TC 2.A.15) family.</text>
</comment>
<evidence type="ECO:0000313" key="11">
    <source>
        <dbReference type="Proteomes" id="UP000295281"/>
    </source>
</evidence>
<dbReference type="InterPro" id="IPR000060">
    <property type="entry name" value="BCCT_transptr"/>
</dbReference>
<dbReference type="Pfam" id="PF02028">
    <property type="entry name" value="BCCT"/>
    <property type="match status" value="1"/>
</dbReference>
<keyword evidence="11" id="KW-1185">Reference proteome</keyword>
<keyword evidence="6 9" id="KW-1133">Transmembrane helix</keyword>
<feature type="transmembrane region" description="Helical" evidence="9">
    <location>
        <begin position="176"/>
        <end position="194"/>
    </location>
</feature>
<dbReference type="GO" id="GO:0022857">
    <property type="term" value="F:transmembrane transporter activity"/>
    <property type="evidence" value="ECO:0007669"/>
    <property type="project" value="InterPro"/>
</dbReference>
<accession>A0A4R6V4A7</accession>
<feature type="transmembrane region" description="Helical" evidence="9">
    <location>
        <begin position="258"/>
        <end position="283"/>
    </location>
</feature>
<feature type="transmembrane region" description="Helical" evidence="9">
    <location>
        <begin position="295"/>
        <end position="315"/>
    </location>
</feature>
<feature type="transmembrane region" description="Helical" evidence="9">
    <location>
        <begin position="353"/>
        <end position="370"/>
    </location>
</feature>
<keyword evidence="3" id="KW-0813">Transport</keyword>
<dbReference type="GO" id="GO:0005886">
    <property type="term" value="C:plasma membrane"/>
    <property type="evidence" value="ECO:0007669"/>
    <property type="project" value="UniProtKB-SubCell"/>
</dbReference>
<comment type="subcellular location">
    <subcellularLocation>
        <location evidence="1">Cell membrane</location>
        <topology evidence="1">Multi-pass membrane protein</topology>
    </subcellularLocation>
</comment>
<name>A0A4R6V4A7_9ACTN</name>
<feature type="transmembrane region" description="Helical" evidence="9">
    <location>
        <begin position="432"/>
        <end position="454"/>
    </location>
</feature>
<keyword evidence="4" id="KW-1003">Cell membrane</keyword>
<dbReference type="RefSeq" id="WP_133739796.1">
    <property type="nucleotide sequence ID" value="NZ_SNYN01000001.1"/>
</dbReference>
<evidence type="ECO:0000313" key="10">
    <source>
        <dbReference type="EMBL" id="TDQ55245.1"/>
    </source>
</evidence>
<feature type="transmembrane region" description="Helical" evidence="9">
    <location>
        <begin position="382"/>
        <end position="406"/>
    </location>
</feature>
<gene>
    <name evidence="10" type="ORF">EV190_101570</name>
</gene>
<dbReference type="PANTHER" id="PTHR30047:SF7">
    <property type="entry name" value="HIGH-AFFINITY CHOLINE TRANSPORT PROTEIN"/>
    <property type="match status" value="1"/>
</dbReference>
<dbReference type="Proteomes" id="UP000295281">
    <property type="component" value="Unassembled WGS sequence"/>
</dbReference>
<organism evidence="10 11">
    <name type="scientific">Actinorugispora endophytica</name>
    <dbReference type="NCBI Taxonomy" id="1605990"/>
    <lineage>
        <taxon>Bacteria</taxon>
        <taxon>Bacillati</taxon>
        <taxon>Actinomycetota</taxon>
        <taxon>Actinomycetes</taxon>
        <taxon>Streptosporangiales</taxon>
        <taxon>Nocardiopsidaceae</taxon>
        <taxon>Actinorugispora</taxon>
    </lineage>
</organism>
<evidence type="ECO:0000256" key="4">
    <source>
        <dbReference type="ARBA" id="ARBA00022475"/>
    </source>
</evidence>
<dbReference type="NCBIfam" id="TIGR00842">
    <property type="entry name" value="bcct"/>
    <property type="match status" value="1"/>
</dbReference>
<dbReference type="EMBL" id="SNYN01000001">
    <property type="protein sequence ID" value="TDQ55245.1"/>
    <property type="molecule type" value="Genomic_DNA"/>
</dbReference>